<dbReference type="Pfam" id="PF08282">
    <property type="entry name" value="Hydrolase_3"/>
    <property type="match status" value="1"/>
</dbReference>
<dbReference type="SFLD" id="SFLDS00003">
    <property type="entry name" value="Haloacid_Dehalogenase"/>
    <property type="match status" value="1"/>
</dbReference>
<dbReference type="PANTHER" id="PTHR10000:SF8">
    <property type="entry name" value="HAD SUPERFAMILY HYDROLASE-LIKE, TYPE 3"/>
    <property type="match status" value="1"/>
</dbReference>
<gene>
    <name evidence="1" type="ORF">DCM90_04630</name>
</gene>
<dbReference type="InterPro" id="IPR023214">
    <property type="entry name" value="HAD_sf"/>
</dbReference>
<sequence length="263" mass="28748">MPPYLVFSDIDDTLLVRQHEVTPFTKAAVDRLNGRNVQFYVATGRFYPLAQHVADQFQSPVRVLCSNGAVYQLGNQLITHEIPSETVRQVLALIPNSRCRLFFFSVTTLYYTGQEPPYADQANIIRLSSLHTVPVTHMIPAMQTGITNGVITGDPMDLKALATQIRLTTNLHLSSSGDHNLELIPNGIDKGTAVKAIQKATRIDAAHTFAFGDGLNDLGMFQAADLSVAVANAKPEVKAAAKFIAPAVTENGLAKFLLNYFHL</sequence>
<dbReference type="NCBIfam" id="TIGR01484">
    <property type="entry name" value="HAD-SF-IIB"/>
    <property type="match status" value="1"/>
</dbReference>
<dbReference type="InterPro" id="IPR006379">
    <property type="entry name" value="HAD-SF_hydro_IIB"/>
</dbReference>
<dbReference type="GO" id="GO:0016791">
    <property type="term" value="F:phosphatase activity"/>
    <property type="evidence" value="ECO:0007669"/>
    <property type="project" value="TreeGrafter"/>
</dbReference>
<dbReference type="GO" id="GO:0005829">
    <property type="term" value="C:cytosol"/>
    <property type="evidence" value="ECO:0007669"/>
    <property type="project" value="TreeGrafter"/>
</dbReference>
<dbReference type="SUPFAM" id="SSF56784">
    <property type="entry name" value="HAD-like"/>
    <property type="match status" value="1"/>
</dbReference>
<dbReference type="InterPro" id="IPR000150">
    <property type="entry name" value="Cof"/>
</dbReference>
<accession>A0A2V1MYY5</accession>
<dbReference type="EMBL" id="QCXQ01000002">
    <property type="protein sequence ID" value="PWG00224.1"/>
    <property type="molecule type" value="Genomic_DNA"/>
</dbReference>
<dbReference type="Proteomes" id="UP000245080">
    <property type="component" value="Unassembled WGS sequence"/>
</dbReference>
<dbReference type="AlphaFoldDB" id="A0A2V1MYY5"/>
<reference evidence="1 2" key="1">
    <citation type="journal article" date="2018" name="Int. J. Syst. Evol. Microbiol.">
        <title>Lactobacillus bambusae sp. nov., isolated from a traditional fermented Ma-bamboo shoots of Taiwan.</title>
        <authorList>
            <person name="Wang L.-T."/>
        </authorList>
    </citation>
    <scope>NUCLEOTIDE SEQUENCE [LARGE SCALE GENOMIC DNA]</scope>
    <source>
        <strain evidence="1 2">BS-W1</strain>
    </source>
</reference>
<dbReference type="Gene3D" id="3.40.50.1000">
    <property type="entry name" value="HAD superfamily/HAD-like"/>
    <property type="match status" value="1"/>
</dbReference>
<dbReference type="GO" id="GO:0000287">
    <property type="term" value="F:magnesium ion binding"/>
    <property type="evidence" value="ECO:0007669"/>
    <property type="project" value="TreeGrafter"/>
</dbReference>
<dbReference type="InterPro" id="IPR036412">
    <property type="entry name" value="HAD-like_sf"/>
</dbReference>
<keyword evidence="2" id="KW-1185">Reference proteome</keyword>
<dbReference type="SFLD" id="SFLDG01140">
    <property type="entry name" value="C2.B:_Phosphomannomutase_and_P"/>
    <property type="match status" value="1"/>
</dbReference>
<dbReference type="Gene3D" id="3.30.1240.10">
    <property type="match status" value="1"/>
</dbReference>
<dbReference type="RefSeq" id="WP_109250171.1">
    <property type="nucleotide sequence ID" value="NZ_QCXQ01000002.1"/>
</dbReference>
<organism evidence="1 2">
    <name type="scientific">Levilactobacillus bambusae</name>
    <dbReference type="NCBI Taxonomy" id="2024736"/>
    <lineage>
        <taxon>Bacteria</taxon>
        <taxon>Bacillati</taxon>
        <taxon>Bacillota</taxon>
        <taxon>Bacilli</taxon>
        <taxon>Lactobacillales</taxon>
        <taxon>Lactobacillaceae</taxon>
        <taxon>Levilactobacillus</taxon>
    </lineage>
</organism>
<proteinExistence type="predicted"/>
<name>A0A2V1MYY5_9LACO</name>
<protein>
    <submittedName>
        <fullName evidence="1">Cof-type HAD-IIB family hydrolase</fullName>
    </submittedName>
</protein>
<dbReference type="OrthoDB" id="9810101at2"/>
<dbReference type="NCBIfam" id="TIGR00099">
    <property type="entry name" value="Cof-subfamily"/>
    <property type="match status" value="1"/>
</dbReference>
<keyword evidence="1" id="KW-0378">Hydrolase</keyword>
<evidence type="ECO:0000313" key="1">
    <source>
        <dbReference type="EMBL" id="PWG00224.1"/>
    </source>
</evidence>
<comment type="caution">
    <text evidence="1">The sequence shown here is derived from an EMBL/GenBank/DDBJ whole genome shotgun (WGS) entry which is preliminary data.</text>
</comment>
<dbReference type="PANTHER" id="PTHR10000">
    <property type="entry name" value="PHOSPHOSERINE PHOSPHATASE"/>
    <property type="match status" value="1"/>
</dbReference>
<evidence type="ECO:0000313" key="2">
    <source>
        <dbReference type="Proteomes" id="UP000245080"/>
    </source>
</evidence>